<dbReference type="InterPro" id="IPR003593">
    <property type="entry name" value="AAA+_ATPase"/>
</dbReference>
<evidence type="ECO:0000256" key="1">
    <source>
        <dbReference type="ARBA" id="ARBA00022448"/>
    </source>
</evidence>
<dbReference type="SMART" id="SM00382">
    <property type="entry name" value="AAA"/>
    <property type="match status" value="1"/>
</dbReference>
<keyword evidence="1" id="KW-0813">Transport</keyword>
<sequence>MDPLVLEHVYHTYNGQPALSDVSLRFHEKKITAVVGRSGSGKSTLLQVLNGMLRPGQGKVFFQGQPFDYSRAAALRLQMGYVIQGIGLFPHLTVAQNILINTRLQRSTSGADSLARMHLLMQLMNLPEAYGKKYPHELSGGEQQRVGICRALLPNPTVLLMDEPLGALDSITREDIQREILQLQQSEQRTVVIITHNPQEALALGDYIVVLEAGKVLQYDTKENVLKSPANALVERLTTTRSV</sequence>
<dbReference type="PANTHER" id="PTHR42781">
    <property type="entry name" value="SPERMIDINE/PUTRESCINE IMPORT ATP-BINDING PROTEIN POTA"/>
    <property type="match status" value="1"/>
</dbReference>
<dbReference type="InterPro" id="IPR027417">
    <property type="entry name" value="P-loop_NTPase"/>
</dbReference>
<dbReference type="GO" id="GO:0016887">
    <property type="term" value="F:ATP hydrolysis activity"/>
    <property type="evidence" value="ECO:0007669"/>
    <property type="project" value="InterPro"/>
</dbReference>
<dbReference type="InterPro" id="IPR017871">
    <property type="entry name" value="ABC_transporter-like_CS"/>
</dbReference>
<evidence type="ECO:0000256" key="3">
    <source>
        <dbReference type="ARBA" id="ARBA00022840"/>
    </source>
</evidence>
<keyword evidence="3 5" id="KW-0067">ATP-binding</keyword>
<dbReference type="EMBL" id="FQWQ01000006">
    <property type="protein sequence ID" value="SHH97458.1"/>
    <property type="molecule type" value="Genomic_DNA"/>
</dbReference>
<reference evidence="5 6" key="1">
    <citation type="submission" date="2016-11" db="EMBL/GenBank/DDBJ databases">
        <authorList>
            <person name="Jaros S."/>
            <person name="Januszkiewicz K."/>
            <person name="Wedrychowicz H."/>
        </authorList>
    </citation>
    <scope>NUCLEOTIDE SEQUENCE [LARGE SCALE GENOMIC DNA]</scope>
    <source>
        <strain evidence="5 6">DSM 24574</strain>
    </source>
</reference>
<dbReference type="GO" id="GO:0015697">
    <property type="term" value="P:quaternary ammonium group transport"/>
    <property type="evidence" value="ECO:0007669"/>
    <property type="project" value="UniProtKB-ARBA"/>
</dbReference>
<dbReference type="SUPFAM" id="SSF52540">
    <property type="entry name" value="P-loop containing nucleoside triphosphate hydrolases"/>
    <property type="match status" value="1"/>
</dbReference>
<evidence type="ECO:0000313" key="6">
    <source>
        <dbReference type="Proteomes" id="UP000184212"/>
    </source>
</evidence>
<dbReference type="PANTHER" id="PTHR42781:SF4">
    <property type="entry name" value="SPERMIDINE_PUTRESCINE IMPORT ATP-BINDING PROTEIN POTA"/>
    <property type="match status" value="1"/>
</dbReference>
<name>A0A1M5XD15_9BACT</name>
<protein>
    <submittedName>
        <fullName evidence="5">Osmoprotectant transport system ATP-binding protein</fullName>
    </submittedName>
</protein>
<accession>A0A1M5XD15</accession>
<dbReference type="InterPro" id="IPR003439">
    <property type="entry name" value="ABC_transporter-like_ATP-bd"/>
</dbReference>
<evidence type="ECO:0000256" key="2">
    <source>
        <dbReference type="ARBA" id="ARBA00022741"/>
    </source>
</evidence>
<dbReference type="Proteomes" id="UP000184212">
    <property type="component" value="Unassembled WGS sequence"/>
</dbReference>
<dbReference type="RefSeq" id="WP_084138514.1">
    <property type="nucleotide sequence ID" value="NZ_FQWQ01000006.1"/>
</dbReference>
<dbReference type="Pfam" id="PF00005">
    <property type="entry name" value="ABC_tran"/>
    <property type="match status" value="1"/>
</dbReference>
<dbReference type="FunFam" id="3.40.50.300:FF:000425">
    <property type="entry name" value="Probable ABC transporter, ATP-binding subunit"/>
    <property type="match status" value="1"/>
</dbReference>
<evidence type="ECO:0000259" key="4">
    <source>
        <dbReference type="PROSITE" id="PS50893"/>
    </source>
</evidence>
<organism evidence="5 6">
    <name type="scientific">Chryseolinea serpens</name>
    <dbReference type="NCBI Taxonomy" id="947013"/>
    <lineage>
        <taxon>Bacteria</taxon>
        <taxon>Pseudomonadati</taxon>
        <taxon>Bacteroidota</taxon>
        <taxon>Cytophagia</taxon>
        <taxon>Cytophagales</taxon>
        <taxon>Fulvivirgaceae</taxon>
        <taxon>Chryseolinea</taxon>
    </lineage>
</organism>
<keyword evidence="2" id="KW-0547">Nucleotide-binding</keyword>
<dbReference type="InterPro" id="IPR050093">
    <property type="entry name" value="ABC_SmlMolc_Importer"/>
</dbReference>
<dbReference type="OrthoDB" id="9782239at2"/>
<keyword evidence="6" id="KW-1185">Reference proteome</keyword>
<dbReference type="PROSITE" id="PS00211">
    <property type="entry name" value="ABC_TRANSPORTER_1"/>
    <property type="match status" value="1"/>
</dbReference>
<dbReference type="GO" id="GO:0005524">
    <property type="term" value="F:ATP binding"/>
    <property type="evidence" value="ECO:0007669"/>
    <property type="project" value="UniProtKB-KW"/>
</dbReference>
<gene>
    <name evidence="5" type="ORF">SAMN04488109_6388</name>
</gene>
<dbReference type="Gene3D" id="3.40.50.300">
    <property type="entry name" value="P-loop containing nucleotide triphosphate hydrolases"/>
    <property type="match status" value="1"/>
</dbReference>
<evidence type="ECO:0000313" key="5">
    <source>
        <dbReference type="EMBL" id="SHH97458.1"/>
    </source>
</evidence>
<feature type="domain" description="ABC transporter" evidence="4">
    <location>
        <begin position="4"/>
        <end position="238"/>
    </location>
</feature>
<dbReference type="PROSITE" id="PS50893">
    <property type="entry name" value="ABC_TRANSPORTER_2"/>
    <property type="match status" value="1"/>
</dbReference>
<dbReference type="AlphaFoldDB" id="A0A1M5XD15"/>
<dbReference type="STRING" id="947013.SAMN04488109_6388"/>
<proteinExistence type="predicted"/>